<organism evidence="3">
    <name type="scientific">Schaalia odontolytica</name>
    <dbReference type="NCBI Taxonomy" id="1660"/>
    <lineage>
        <taxon>Bacteria</taxon>
        <taxon>Bacillati</taxon>
        <taxon>Actinomycetota</taxon>
        <taxon>Actinomycetes</taxon>
        <taxon>Actinomycetales</taxon>
        <taxon>Actinomycetaceae</taxon>
        <taxon>Schaalia</taxon>
    </lineage>
</organism>
<evidence type="ECO:0000313" key="3">
    <source>
        <dbReference type="EMBL" id="VYT10587.1"/>
    </source>
</evidence>
<evidence type="ECO:0000256" key="2">
    <source>
        <dbReference type="SAM" id="Phobius"/>
    </source>
</evidence>
<accession>A0A6N2TZ90</accession>
<reference evidence="3" key="1">
    <citation type="submission" date="2019-11" db="EMBL/GenBank/DDBJ databases">
        <authorList>
            <person name="Feng L."/>
        </authorList>
    </citation>
    <scope>NUCLEOTIDE SEQUENCE</scope>
    <source>
        <strain evidence="3">AodontolyticusLFYP35</strain>
    </source>
</reference>
<keyword evidence="2" id="KW-0812">Transmembrane</keyword>
<protein>
    <submittedName>
        <fullName evidence="3">Uncharacterized protein</fullName>
    </submittedName>
</protein>
<keyword evidence="2" id="KW-0472">Membrane</keyword>
<sequence>MIEGIAVYIVTMIVMLAIASAVILGFALHRRSADQWRDHLRNQSGQEIPTQIPQISVREENMNAVLESSKGSRGYMVADGLPGFEAVEAMTERIEDIATRRGAHAKPTPTEADTSKDA</sequence>
<name>A0A6N2TZ90_9ACTO</name>
<dbReference type="EMBL" id="CACRSM010000003">
    <property type="protein sequence ID" value="VYT10587.1"/>
    <property type="molecule type" value="Genomic_DNA"/>
</dbReference>
<keyword evidence="2" id="KW-1133">Transmembrane helix</keyword>
<feature type="region of interest" description="Disordered" evidence="1">
    <location>
        <begin position="98"/>
        <end position="118"/>
    </location>
</feature>
<proteinExistence type="predicted"/>
<feature type="transmembrane region" description="Helical" evidence="2">
    <location>
        <begin position="6"/>
        <end position="28"/>
    </location>
</feature>
<gene>
    <name evidence="3" type="ORF">AOLFYP35_01557</name>
</gene>
<evidence type="ECO:0000256" key="1">
    <source>
        <dbReference type="SAM" id="MobiDB-lite"/>
    </source>
</evidence>
<dbReference type="AlphaFoldDB" id="A0A6N2TZ90"/>